<name>A0A6N2MX90_SALVM</name>
<proteinExistence type="predicted"/>
<evidence type="ECO:0000313" key="2">
    <source>
        <dbReference type="EMBL" id="VFU59079.1"/>
    </source>
</evidence>
<dbReference type="PANTHER" id="PTHR33132:SF142">
    <property type="entry name" value="SERINE-RICH PROTEIN-LIKE PROTEIN"/>
    <property type="match status" value="1"/>
</dbReference>
<evidence type="ECO:0000256" key="1">
    <source>
        <dbReference type="SAM" id="MobiDB-lite"/>
    </source>
</evidence>
<accession>A0A6N2MX90</accession>
<reference evidence="2" key="1">
    <citation type="submission" date="2019-03" db="EMBL/GenBank/DDBJ databases">
        <authorList>
            <person name="Mank J."/>
            <person name="Almeida P."/>
        </authorList>
    </citation>
    <scope>NUCLEOTIDE SEQUENCE</scope>
    <source>
        <strain evidence="2">78183</strain>
    </source>
</reference>
<sequence>MYVIEKLQIKMNEKSNVNAREEKPSKIDEKQQQVTSKILASRDSDTPRLQRASSKPPSTERWNCLCSPTTHAGSFRCRFHRSSGMIRGGSTGSRLSDLATTSRAISDLV</sequence>
<feature type="region of interest" description="Disordered" evidence="1">
    <location>
        <begin position="15"/>
        <end position="60"/>
    </location>
</feature>
<feature type="compositionally biased region" description="Basic and acidic residues" evidence="1">
    <location>
        <begin position="15"/>
        <end position="31"/>
    </location>
</feature>
<protein>
    <submittedName>
        <fullName evidence="2">Uncharacterized protein</fullName>
    </submittedName>
</protein>
<dbReference type="EMBL" id="CAADRP010002018">
    <property type="protein sequence ID" value="VFU59079.1"/>
    <property type="molecule type" value="Genomic_DNA"/>
</dbReference>
<organism evidence="2">
    <name type="scientific">Salix viminalis</name>
    <name type="common">Common osier</name>
    <name type="synonym">Basket willow</name>
    <dbReference type="NCBI Taxonomy" id="40686"/>
    <lineage>
        <taxon>Eukaryota</taxon>
        <taxon>Viridiplantae</taxon>
        <taxon>Streptophyta</taxon>
        <taxon>Embryophyta</taxon>
        <taxon>Tracheophyta</taxon>
        <taxon>Spermatophyta</taxon>
        <taxon>Magnoliopsida</taxon>
        <taxon>eudicotyledons</taxon>
        <taxon>Gunneridae</taxon>
        <taxon>Pentapetalae</taxon>
        <taxon>rosids</taxon>
        <taxon>fabids</taxon>
        <taxon>Malpighiales</taxon>
        <taxon>Salicaceae</taxon>
        <taxon>Saliceae</taxon>
        <taxon>Salix</taxon>
    </lineage>
</organism>
<dbReference type="AlphaFoldDB" id="A0A6N2MX90"/>
<dbReference type="PANTHER" id="PTHR33132">
    <property type="entry name" value="OSJNBB0118P14.9 PROTEIN"/>
    <property type="match status" value="1"/>
</dbReference>
<feature type="compositionally biased region" description="Polar residues" evidence="1">
    <location>
        <begin position="51"/>
        <end position="60"/>
    </location>
</feature>
<gene>
    <name evidence="2" type="ORF">SVIM_LOCUS433568</name>
</gene>